<dbReference type="AlphaFoldDB" id="A0A4Y8SZG8"/>
<protein>
    <submittedName>
        <fullName evidence="1">Uncharacterized protein</fullName>
    </submittedName>
</protein>
<gene>
    <name evidence="1" type="ORF">EQ803_27660</name>
</gene>
<sequence>MSQHDVLFSITEDSRDGINFQVYGSEVNNILNQKEEVLDVMERLRNALVNETYPFTRPKTERK</sequence>
<evidence type="ECO:0000313" key="2">
    <source>
        <dbReference type="Proteomes" id="UP000297630"/>
    </source>
</evidence>
<reference evidence="1 2" key="1">
    <citation type="submission" date="2019-01" db="EMBL/GenBank/DDBJ databases">
        <title>Draft genome sequence of Bacillus sp. DPC6431.</title>
        <authorList>
            <person name="Arbulu S."/>
            <person name="Murphy K."/>
            <person name="O'Sullivan O."/>
            <person name="Rea M.C."/>
            <person name="Hill C."/>
            <person name="Ross R.P."/>
        </authorList>
    </citation>
    <scope>NUCLEOTIDE SEQUENCE [LARGE SCALE GENOMIC DNA]</scope>
    <source>
        <strain evidence="1 2">DPC6431</strain>
    </source>
</reference>
<accession>A0A4Y8SZG8</accession>
<organism evidence="1 2">
    <name type="scientific">Bacillus thuringiensis</name>
    <dbReference type="NCBI Taxonomy" id="1428"/>
    <lineage>
        <taxon>Bacteria</taxon>
        <taxon>Bacillati</taxon>
        <taxon>Bacillota</taxon>
        <taxon>Bacilli</taxon>
        <taxon>Bacillales</taxon>
        <taxon>Bacillaceae</taxon>
        <taxon>Bacillus</taxon>
        <taxon>Bacillus cereus group</taxon>
    </lineage>
</organism>
<dbReference type="Proteomes" id="UP000297630">
    <property type="component" value="Unassembled WGS sequence"/>
</dbReference>
<dbReference type="RefSeq" id="WP_134656495.1">
    <property type="nucleotide sequence ID" value="NZ_SCLP01000022.1"/>
</dbReference>
<proteinExistence type="predicted"/>
<comment type="caution">
    <text evidence="1">The sequence shown here is derived from an EMBL/GenBank/DDBJ whole genome shotgun (WGS) entry which is preliminary data.</text>
</comment>
<name>A0A4Y8SZG8_BACTU</name>
<dbReference type="EMBL" id="SCLP01000022">
    <property type="protein sequence ID" value="TFF43626.1"/>
    <property type="molecule type" value="Genomic_DNA"/>
</dbReference>
<evidence type="ECO:0000313" key="1">
    <source>
        <dbReference type="EMBL" id="TFF43626.1"/>
    </source>
</evidence>